<gene>
    <name evidence="4" type="ORF">METZ01_LOCUS499666</name>
</gene>
<evidence type="ECO:0000313" key="4">
    <source>
        <dbReference type="EMBL" id="SVE46812.1"/>
    </source>
</evidence>
<feature type="non-terminal residue" evidence="4">
    <location>
        <position position="139"/>
    </location>
</feature>
<name>A0A383DQM1_9ZZZZ</name>
<dbReference type="PROSITE" id="PS51462">
    <property type="entry name" value="NUDIX"/>
    <property type="match status" value="1"/>
</dbReference>
<organism evidence="4">
    <name type="scientific">marine metagenome</name>
    <dbReference type="NCBI Taxonomy" id="408172"/>
    <lineage>
        <taxon>unclassified sequences</taxon>
        <taxon>metagenomes</taxon>
        <taxon>ecological metagenomes</taxon>
    </lineage>
</organism>
<dbReference type="AlphaFoldDB" id="A0A383DQM1"/>
<dbReference type="Pfam" id="PF00293">
    <property type="entry name" value="NUDIX"/>
    <property type="match status" value="1"/>
</dbReference>
<comment type="cofactor">
    <cofactor evidence="1">
        <name>Mg(2+)</name>
        <dbReference type="ChEBI" id="CHEBI:18420"/>
    </cofactor>
</comment>
<evidence type="ECO:0000256" key="2">
    <source>
        <dbReference type="ARBA" id="ARBA00022801"/>
    </source>
</evidence>
<dbReference type="PANTHER" id="PTHR43046">
    <property type="entry name" value="GDP-MANNOSE MANNOSYL HYDROLASE"/>
    <property type="match status" value="1"/>
</dbReference>
<accession>A0A383DQM1</accession>
<keyword evidence="2" id="KW-0378">Hydrolase</keyword>
<proteinExistence type="predicted"/>
<protein>
    <recommendedName>
        <fullName evidence="3">Nudix hydrolase domain-containing protein</fullName>
    </recommendedName>
</protein>
<dbReference type="InterPro" id="IPR000086">
    <property type="entry name" value="NUDIX_hydrolase_dom"/>
</dbReference>
<dbReference type="EMBL" id="UINC01219370">
    <property type="protein sequence ID" value="SVE46812.1"/>
    <property type="molecule type" value="Genomic_DNA"/>
</dbReference>
<dbReference type="SUPFAM" id="SSF55811">
    <property type="entry name" value="Nudix"/>
    <property type="match status" value="1"/>
</dbReference>
<dbReference type="InterPro" id="IPR015797">
    <property type="entry name" value="NUDIX_hydrolase-like_dom_sf"/>
</dbReference>
<evidence type="ECO:0000259" key="3">
    <source>
        <dbReference type="PROSITE" id="PS51462"/>
    </source>
</evidence>
<feature type="domain" description="Nudix hydrolase" evidence="3">
    <location>
        <begin position="1"/>
        <end position="129"/>
    </location>
</feature>
<reference evidence="4" key="1">
    <citation type="submission" date="2018-05" db="EMBL/GenBank/DDBJ databases">
        <authorList>
            <person name="Lanie J.A."/>
            <person name="Ng W.-L."/>
            <person name="Kazmierczak K.M."/>
            <person name="Andrzejewski T.M."/>
            <person name="Davidsen T.M."/>
            <person name="Wayne K.J."/>
            <person name="Tettelin H."/>
            <person name="Glass J.I."/>
            <person name="Rusch D."/>
            <person name="Podicherti R."/>
            <person name="Tsui H.-C.T."/>
            <person name="Winkler M.E."/>
        </authorList>
    </citation>
    <scope>NUCLEOTIDE SEQUENCE</scope>
</reference>
<dbReference type="Gene3D" id="3.90.79.10">
    <property type="entry name" value="Nucleoside Triphosphate Pyrophosphohydrolase"/>
    <property type="match status" value="1"/>
</dbReference>
<dbReference type="PANTHER" id="PTHR43046:SF14">
    <property type="entry name" value="MUTT_NUDIX FAMILY PROTEIN"/>
    <property type="match status" value="1"/>
</dbReference>
<evidence type="ECO:0000256" key="1">
    <source>
        <dbReference type="ARBA" id="ARBA00001946"/>
    </source>
</evidence>
<sequence length="139" mass="16081">MLTVSKAIIYQRGEYLLQLRDRTLGITYPDRWSFFGGAIEAGENPWQALQRELEEELEWRPESGGFLYEWINPEHPCRIHFFSVLFSGTRDALVLHEGQDLGWFTLDEIRSNHRMVAHVIHHVSQSQALLAQESNTDAG</sequence>
<dbReference type="GO" id="GO:0016787">
    <property type="term" value="F:hydrolase activity"/>
    <property type="evidence" value="ECO:0007669"/>
    <property type="project" value="UniProtKB-KW"/>
</dbReference>